<dbReference type="PROSITE" id="PS50089">
    <property type="entry name" value="ZF_RING_2"/>
    <property type="match status" value="1"/>
</dbReference>
<sequence>MSLTVDEINSFSSSHSKDQTWWRWTHGESGSISSSSDSLTSTLQSNLGSDTALDGSKHALYMEKENARLRSPSSTAIRWQKRASRMNGILKDNDAFPSPVWSTNNQKGTTTSPQYFCPAPLNSIAHSMRSKAACSSQPNDLRKRNLPIHHSTTECVESSSGGKVGLIVGNPKNNELLRQPCTDIKWSLGTNSRRSCKKDKRNFRNSTMRPTDQSYRYRYGDTRSEAKSKPLVSGRQTMFQSFRRMGSMDGSRDIQGCEGAGKSSAQGWKGITPTDNSFNCRSSATAKKAEMVNCSERVLKESIQQDFREGNVRKRTVEGYKKADVLEGKGQHQSVHIHTKNLESHCSTCCSSDDELNQLSAMEPSILRLEQEKQELEDALGIKTSRQISYREYMLHDSDFGTSPDYERFSPMFEEKGLPVEIRYQLPLALGTVNETEKECTICQLLYGIGDHIVTLPCEHFFHACCVDKWLWNHTSCPLCRTEVSLNGSGISKHQFNECSLADQENIRRIMRSSSHTAGFRPVVPADSNDEHLNRQIAQLSIQDDTKEESQVKYLVCPTPRRNGITHD</sequence>
<dbReference type="SMART" id="SM00184">
    <property type="entry name" value="RING"/>
    <property type="match status" value="1"/>
</dbReference>
<name>A0A024FY34_9STRA</name>
<evidence type="ECO:0000256" key="1">
    <source>
        <dbReference type="ARBA" id="ARBA00004370"/>
    </source>
</evidence>
<dbReference type="CDD" id="cd16454">
    <property type="entry name" value="RING-H2_PA-TM-RING"/>
    <property type="match status" value="1"/>
</dbReference>
<evidence type="ECO:0000256" key="8">
    <source>
        <dbReference type="PROSITE-ProRule" id="PRU00175"/>
    </source>
</evidence>
<keyword evidence="6" id="KW-1133">Transmembrane helix</keyword>
<keyword evidence="4 8" id="KW-0863">Zinc-finger</keyword>
<dbReference type="InParanoid" id="A0A024FY34"/>
<dbReference type="Gene3D" id="3.30.40.10">
    <property type="entry name" value="Zinc/RING finger domain, C3HC4 (zinc finger)"/>
    <property type="match status" value="1"/>
</dbReference>
<dbReference type="SUPFAM" id="SSF57850">
    <property type="entry name" value="RING/U-box"/>
    <property type="match status" value="1"/>
</dbReference>
<dbReference type="InterPro" id="IPR001841">
    <property type="entry name" value="Znf_RING"/>
</dbReference>
<gene>
    <name evidence="11" type="ORF">BN9_001200</name>
</gene>
<evidence type="ECO:0000256" key="7">
    <source>
        <dbReference type="ARBA" id="ARBA00023136"/>
    </source>
</evidence>
<reference evidence="11 12" key="1">
    <citation type="submission" date="2012-05" db="EMBL/GenBank/DDBJ databases">
        <title>Recombination and specialization in a pathogen metapopulation.</title>
        <authorList>
            <person name="Gardiner A."/>
            <person name="Kemen E."/>
            <person name="Schultz-Larsen T."/>
            <person name="MacLean D."/>
            <person name="Van Oosterhout C."/>
            <person name="Jones J.D.G."/>
        </authorList>
    </citation>
    <scope>NUCLEOTIDE SEQUENCE [LARGE SCALE GENOMIC DNA]</scope>
    <source>
        <strain evidence="11 12">Ac Nc2</strain>
    </source>
</reference>
<keyword evidence="2" id="KW-0812">Transmembrane</keyword>
<proteinExistence type="predicted"/>
<dbReference type="AlphaFoldDB" id="A0A024FY34"/>
<dbReference type="GO" id="GO:0016020">
    <property type="term" value="C:membrane"/>
    <property type="evidence" value="ECO:0007669"/>
    <property type="project" value="UniProtKB-SubCell"/>
</dbReference>
<dbReference type="PANTHER" id="PTHR46539:SF1">
    <property type="entry name" value="E3 UBIQUITIN-PROTEIN LIGASE ATL42"/>
    <property type="match status" value="1"/>
</dbReference>
<comment type="subcellular location">
    <subcellularLocation>
        <location evidence="1">Membrane</location>
    </subcellularLocation>
</comment>
<dbReference type="Pfam" id="PF13639">
    <property type="entry name" value="zf-RING_2"/>
    <property type="match status" value="1"/>
</dbReference>
<comment type="caution">
    <text evidence="11">The sequence shown here is derived from an EMBL/GenBank/DDBJ whole genome shotgun (WGS) entry which is preliminary data.</text>
</comment>
<evidence type="ECO:0000256" key="6">
    <source>
        <dbReference type="ARBA" id="ARBA00022989"/>
    </source>
</evidence>
<dbReference type="InterPro" id="IPR013083">
    <property type="entry name" value="Znf_RING/FYVE/PHD"/>
</dbReference>
<evidence type="ECO:0000313" key="11">
    <source>
        <dbReference type="EMBL" id="CCI39337.1"/>
    </source>
</evidence>
<dbReference type="Proteomes" id="UP000053237">
    <property type="component" value="Unassembled WGS sequence"/>
</dbReference>
<evidence type="ECO:0000313" key="12">
    <source>
        <dbReference type="Proteomes" id="UP000053237"/>
    </source>
</evidence>
<evidence type="ECO:0000256" key="9">
    <source>
        <dbReference type="SAM" id="MobiDB-lite"/>
    </source>
</evidence>
<evidence type="ECO:0000256" key="3">
    <source>
        <dbReference type="ARBA" id="ARBA00022723"/>
    </source>
</evidence>
<feature type="region of interest" description="Disordered" evidence="9">
    <location>
        <begin position="247"/>
        <end position="268"/>
    </location>
</feature>
<accession>A0A024FY34</accession>
<evidence type="ECO:0000259" key="10">
    <source>
        <dbReference type="PROSITE" id="PS50089"/>
    </source>
</evidence>
<dbReference type="OrthoDB" id="8062037at2759"/>
<evidence type="ECO:0000256" key="4">
    <source>
        <dbReference type="ARBA" id="ARBA00022771"/>
    </source>
</evidence>
<evidence type="ECO:0000256" key="2">
    <source>
        <dbReference type="ARBA" id="ARBA00022692"/>
    </source>
</evidence>
<keyword evidence="3" id="KW-0479">Metal-binding</keyword>
<dbReference type="GO" id="GO:0008270">
    <property type="term" value="F:zinc ion binding"/>
    <property type="evidence" value="ECO:0007669"/>
    <property type="project" value="UniProtKB-KW"/>
</dbReference>
<keyword evidence="7" id="KW-0472">Membrane</keyword>
<keyword evidence="12" id="KW-1185">Reference proteome</keyword>
<protein>
    <recommendedName>
        <fullName evidence="10">RING-type domain-containing protein</fullName>
    </recommendedName>
</protein>
<dbReference type="EMBL" id="CAIX01000001">
    <property type="protein sequence ID" value="CCI39337.1"/>
    <property type="molecule type" value="Genomic_DNA"/>
</dbReference>
<evidence type="ECO:0000256" key="5">
    <source>
        <dbReference type="ARBA" id="ARBA00022833"/>
    </source>
</evidence>
<dbReference type="STRING" id="65357.A0A024FY34"/>
<feature type="domain" description="RING-type" evidence="10">
    <location>
        <begin position="440"/>
        <end position="481"/>
    </location>
</feature>
<dbReference type="PANTHER" id="PTHR46539">
    <property type="entry name" value="E3 UBIQUITIN-PROTEIN LIGASE ATL42"/>
    <property type="match status" value="1"/>
</dbReference>
<organism evidence="11 12">
    <name type="scientific">Albugo candida</name>
    <dbReference type="NCBI Taxonomy" id="65357"/>
    <lineage>
        <taxon>Eukaryota</taxon>
        <taxon>Sar</taxon>
        <taxon>Stramenopiles</taxon>
        <taxon>Oomycota</taxon>
        <taxon>Peronosporomycetes</taxon>
        <taxon>Albuginales</taxon>
        <taxon>Albuginaceae</taxon>
        <taxon>Albugo</taxon>
    </lineage>
</organism>
<keyword evidence="5" id="KW-0862">Zinc</keyword>